<protein>
    <submittedName>
        <fullName evidence="2">Uncharacterized protein</fullName>
    </submittedName>
</protein>
<dbReference type="AlphaFoldDB" id="A0A1Y2FQ63"/>
<evidence type="ECO:0000313" key="2">
    <source>
        <dbReference type="EMBL" id="ORY86069.1"/>
    </source>
</evidence>
<keyword evidence="1" id="KW-0732">Signal</keyword>
<dbReference type="Proteomes" id="UP000193467">
    <property type="component" value="Unassembled WGS sequence"/>
</dbReference>
<accession>A0A1Y2FQ63</accession>
<evidence type="ECO:0000313" key="3">
    <source>
        <dbReference type="Proteomes" id="UP000193467"/>
    </source>
</evidence>
<feature type="signal peptide" evidence="1">
    <location>
        <begin position="1"/>
        <end position="22"/>
    </location>
</feature>
<dbReference type="EMBL" id="MCGR01000015">
    <property type="protein sequence ID" value="ORY86069.1"/>
    <property type="molecule type" value="Genomic_DNA"/>
</dbReference>
<dbReference type="InParanoid" id="A0A1Y2FQ63"/>
<sequence>MCRSSATLFYGVWVRSWSLAFAADAYDKIQPTLLAIDLIARRWRDGKLEVEEQERNTTARDLPGEVWELVKQELIDFALAEQAAVHLAYYRCPSCTHALGQSTEDKTRQYQVLRTEAWEIKDVWTSWDDLRCKRCIKWVGGSPFYWMQEPGRSRKVNRLLSSFGLCMPSVVPYKEDSQKIESPELSPVALKLESSLSGRFPEVDTDLCRQEFSNCATSNTYAFEASALSLPADVDYRFRRLIQTYRLRVVDPTMSTIVPLSELQPPSSDISATRQTTAEQEEPFAEAEPRWMLWSFASVCW</sequence>
<reference evidence="2 3" key="1">
    <citation type="submission" date="2016-07" db="EMBL/GenBank/DDBJ databases">
        <title>Pervasive Adenine N6-methylation of Active Genes in Fungi.</title>
        <authorList>
            <consortium name="DOE Joint Genome Institute"/>
            <person name="Mondo S.J."/>
            <person name="Dannebaum R.O."/>
            <person name="Kuo R.C."/>
            <person name="Labutti K."/>
            <person name="Haridas S."/>
            <person name="Kuo A."/>
            <person name="Salamov A."/>
            <person name="Ahrendt S.R."/>
            <person name="Lipzen A."/>
            <person name="Sullivan W."/>
            <person name="Andreopoulos W.B."/>
            <person name="Clum A."/>
            <person name="Lindquist E."/>
            <person name="Daum C."/>
            <person name="Ramamoorthy G.K."/>
            <person name="Gryganskyi A."/>
            <person name="Culley D."/>
            <person name="Magnuson J.K."/>
            <person name="James T.Y."/>
            <person name="O'Malley M.A."/>
            <person name="Stajich J.E."/>
            <person name="Spatafora J.W."/>
            <person name="Visel A."/>
            <person name="Grigoriev I.V."/>
        </authorList>
    </citation>
    <scope>NUCLEOTIDE SEQUENCE [LARGE SCALE GENOMIC DNA]</scope>
    <source>
        <strain evidence="2 3">62-1032</strain>
    </source>
</reference>
<feature type="chain" id="PRO_5011002384" evidence="1">
    <location>
        <begin position="23"/>
        <end position="301"/>
    </location>
</feature>
<evidence type="ECO:0000256" key="1">
    <source>
        <dbReference type="SAM" id="SignalP"/>
    </source>
</evidence>
<keyword evidence="3" id="KW-1185">Reference proteome</keyword>
<name>A0A1Y2FQ63_9BASI</name>
<organism evidence="2 3">
    <name type="scientific">Leucosporidium creatinivorum</name>
    <dbReference type="NCBI Taxonomy" id="106004"/>
    <lineage>
        <taxon>Eukaryota</taxon>
        <taxon>Fungi</taxon>
        <taxon>Dikarya</taxon>
        <taxon>Basidiomycota</taxon>
        <taxon>Pucciniomycotina</taxon>
        <taxon>Microbotryomycetes</taxon>
        <taxon>Leucosporidiales</taxon>
        <taxon>Leucosporidium</taxon>
    </lineage>
</organism>
<gene>
    <name evidence="2" type="ORF">BCR35DRAFT_330764</name>
</gene>
<comment type="caution">
    <text evidence="2">The sequence shown here is derived from an EMBL/GenBank/DDBJ whole genome shotgun (WGS) entry which is preliminary data.</text>
</comment>
<proteinExistence type="predicted"/>
<dbReference type="OrthoDB" id="2532268at2759"/>
<dbReference type="STRING" id="106004.A0A1Y2FQ63"/>